<evidence type="ECO:0000256" key="1">
    <source>
        <dbReference type="ARBA" id="ARBA00004141"/>
    </source>
</evidence>
<feature type="transmembrane region" description="Helical" evidence="3">
    <location>
        <begin position="87"/>
        <end position="112"/>
    </location>
</feature>
<dbReference type="GO" id="GO:0022857">
    <property type="term" value="F:transmembrane transporter activity"/>
    <property type="evidence" value="ECO:0007669"/>
    <property type="project" value="InterPro"/>
</dbReference>
<dbReference type="HOGENOM" id="CLU_001265_1_1_1"/>
<feature type="transmembrane region" description="Helical" evidence="3">
    <location>
        <begin position="376"/>
        <end position="402"/>
    </location>
</feature>
<evidence type="ECO:0000256" key="3">
    <source>
        <dbReference type="SAM" id="Phobius"/>
    </source>
</evidence>
<dbReference type="Proteomes" id="UP000015241">
    <property type="component" value="Unassembled WGS sequence"/>
</dbReference>
<gene>
    <name evidence="5" type="ORF">FOMPIDRAFT_61017</name>
</gene>
<dbReference type="InterPro" id="IPR036259">
    <property type="entry name" value="MFS_trans_sf"/>
</dbReference>
<dbReference type="eggNOG" id="KOG2504">
    <property type="taxonomic scope" value="Eukaryota"/>
</dbReference>
<feature type="transmembrane region" description="Helical" evidence="3">
    <location>
        <begin position="176"/>
        <end position="198"/>
    </location>
</feature>
<feature type="transmembrane region" description="Helical" evidence="3">
    <location>
        <begin position="283"/>
        <end position="305"/>
    </location>
</feature>
<keyword evidence="3" id="KW-0812">Transmembrane</keyword>
<dbReference type="PANTHER" id="PTHR11360:SF177">
    <property type="entry name" value="RIBOFLAVIN TRANSPORTER MCH5"/>
    <property type="match status" value="1"/>
</dbReference>
<dbReference type="SUPFAM" id="SSF103473">
    <property type="entry name" value="MFS general substrate transporter"/>
    <property type="match status" value="1"/>
</dbReference>
<accession>S8DQH8</accession>
<reference evidence="5 6" key="1">
    <citation type="journal article" date="2012" name="Science">
        <title>The Paleozoic origin of enzymatic lignin decomposition reconstructed from 31 fungal genomes.</title>
        <authorList>
            <person name="Floudas D."/>
            <person name="Binder M."/>
            <person name="Riley R."/>
            <person name="Barry K."/>
            <person name="Blanchette R.A."/>
            <person name="Henrissat B."/>
            <person name="Martinez A.T."/>
            <person name="Otillar R."/>
            <person name="Spatafora J.W."/>
            <person name="Yadav J.S."/>
            <person name="Aerts A."/>
            <person name="Benoit I."/>
            <person name="Boyd A."/>
            <person name="Carlson A."/>
            <person name="Copeland A."/>
            <person name="Coutinho P.M."/>
            <person name="de Vries R.P."/>
            <person name="Ferreira P."/>
            <person name="Findley K."/>
            <person name="Foster B."/>
            <person name="Gaskell J."/>
            <person name="Glotzer D."/>
            <person name="Gorecki P."/>
            <person name="Heitman J."/>
            <person name="Hesse C."/>
            <person name="Hori C."/>
            <person name="Igarashi K."/>
            <person name="Jurgens J.A."/>
            <person name="Kallen N."/>
            <person name="Kersten P."/>
            <person name="Kohler A."/>
            <person name="Kuees U."/>
            <person name="Kumar T.K.A."/>
            <person name="Kuo A."/>
            <person name="LaButti K."/>
            <person name="Larrondo L.F."/>
            <person name="Lindquist E."/>
            <person name="Ling A."/>
            <person name="Lombard V."/>
            <person name="Lucas S."/>
            <person name="Lundell T."/>
            <person name="Martin R."/>
            <person name="McLaughlin D.J."/>
            <person name="Morgenstern I."/>
            <person name="Morin E."/>
            <person name="Murat C."/>
            <person name="Nagy L.G."/>
            <person name="Nolan M."/>
            <person name="Ohm R.A."/>
            <person name="Patyshakuliyeva A."/>
            <person name="Rokas A."/>
            <person name="Ruiz-Duenas F.J."/>
            <person name="Sabat G."/>
            <person name="Salamov A."/>
            <person name="Samejima M."/>
            <person name="Schmutz J."/>
            <person name="Slot J.C."/>
            <person name="St John F."/>
            <person name="Stenlid J."/>
            <person name="Sun H."/>
            <person name="Sun S."/>
            <person name="Syed K."/>
            <person name="Tsang A."/>
            <person name="Wiebenga A."/>
            <person name="Young D."/>
            <person name="Pisabarro A."/>
            <person name="Eastwood D.C."/>
            <person name="Martin F."/>
            <person name="Cullen D."/>
            <person name="Grigoriev I.V."/>
            <person name="Hibbett D.S."/>
        </authorList>
    </citation>
    <scope>NUCLEOTIDE SEQUENCE</scope>
    <source>
        <strain evidence="6">FP-58527</strain>
    </source>
</reference>
<comment type="subcellular location">
    <subcellularLocation>
        <location evidence="1">Membrane</location>
        <topology evidence="1">Multi-pass membrane protein</topology>
    </subcellularLocation>
</comment>
<feature type="domain" description="Major facilitator superfamily (MFS) profile" evidence="4">
    <location>
        <begin position="20"/>
        <end position="409"/>
    </location>
</feature>
<dbReference type="PANTHER" id="PTHR11360">
    <property type="entry name" value="MONOCARBOXYLATE TRANSPORTER"/>
    <property type="match status" value="1"/>
</dbReference>
<dbReference type="EMBL" id="KE504205">
    <property type="protein sequence ID" value="EPS95561.1"/>
    <property type="molecule type" value="Genomic_DNA"/>
</dbReference>
<feature type="transmembrane region" description="Helical" evidence="3">
    <location>
        <begin position="257"/>
        <end position="276"/>
    </location>
</feature>
<feature type="transmembrane region" description="Helical" evidence="3">
    <location>
        <begin position="223"/>
        <end position="245"/>
    </location>
</feature>
<proteinExistence type="inferred from homology"/>
<feature type="transmembrane region" description="Helical" evidence="3">
    <location>
        <begin position="58"/>
        <end position="80"/>
    </location>
</feature>
<comment type="similarity">
    <text evidence="2">Belongs to the major facilitator superfamily. Monocarboxylate porter (TC 2.A.1.13) family.</text>
</comment>
<dbReference type="Pfam" id="PF07690">
    <property type="entry name" value="MFS_1"/>
    <property type="match status" value="1"/>
</dbReference>
<dbReference type="InterPro" id="IPR050327">
    <property type="entry name" value="Proton-linked_MCT"/>
</dbReference>
<dbReference type="PROSITE" id="PS50850">
    <property type="entry name" value="MFS"/>
    <property type="match status" value="1"/>
</dbReference>
<dbReference type="CDD" id="cd17352">
    <property type="entry name" value="MFS_MCT_SLC16"/>
    <property type="match status" value="1"/>
</dbReference>
<keyword evidence="3" id="KW-0472">Membrane</keyword>
<feature type="transmembrane region" description="Helical" evidence="3">
    <location>
        <begin position="118"/>
        <end position="139"/>
    </location>
</feature>
<dbReference type="AlphaFoldDB" id="S8DQH8"/>
<feature type="transmembrane region" description="Helical" evidence="3">
    <location>
        <begin position="18"/>
        <end position="38"/>
    </location>
</feature>
<evidence type="ECO:0000259" key="4">
    <source>
        <dbReference type="PROSITE" id="PS50850"/>
    </source>
</evidence>
<dbReference type="InParanoid" id="S8DQH8"/>
<dbReference type="OrthoDB" id="6509908at2759"/>
<feature type="transmembrane region" description="Helical" evidence="3">
    <location>
        <begin position="348"/>
        <end position="370"/>
    </location>
</feature>
<dbReference type="InterPro" id="IPR011701">
    <property type="entry name" value="MFS"/>
</dbReference>
<protein>
    <recommendedName>
        <fullName evidence="4">Major facilitator superfamily (MFS) profile domain-containing protein</fullName>
    </recommendedName>
</protein>
<dbReference type="Gene3D" id="1.20.1250.20">
    <property type="entry name" value="MFS general substrate transporter like domains"/>
    <property type="match status" value="2"/>
</dbReference>
<evidence type="ECO:0000313" key="6">
    <source>
        <dbReference type="Proteomes" id="UP000015241"/>
    </source>
</evidence>
<dbReference type="InterPro" id="IPR020846">
    <property type="entry name" value="MFS_dom"/>
</dbReference>
<dbReference type="GO" id="GO:0016020">
    <property type="term" value="C:membrane"/>
    <property type="evidence" value="ECO:0007669"/>
    <property type="project" value="UniProtKB-SubCell"/>
</dbReference>
<keyword evidence="3" id="KW-1133">Transmembrane helix</keyword>
<feature type="transmembrane region" description="Helical" evidence="3">
    <location>
        <begin position="311"/>
        <end position="336"/>
    </location>
</feature>
<name>S8DQH8_FOMSC</name>
<feature type="transmembrane region" description="Helical" evidence="3">
    <location>
        <begin position="146"/>
        <end position="164"/>
    </location>
</feature>
<keyword evidence="6" id="KW-1185">Reference proteome</keyword>
<organism evidence="5 6">
    <name type="scientific">Fomitopsis schrenkii</name>
    <name type="common">Brown rot fungus</name>
    <dbReference type="NCBI Taxonomy" id="2126942"/>
    <lineage>
        <taxon>Eukaryota</taxon>
        <taxon>Fungi</taxon>
        <taxon>Dikarya</taxon>
        <taxon>Basidiomycota</taxon>
        <taxon>Agaricomycotina</taxon>
        <taxon>Agaricomycetes</taxon>
        <taxon>Polyporales</taxon>
        <taxon>Fomitopsis</taxon>
    </lineage>
</organism>
<evidence type="ECO:0000256" key="2">
    <source>
        <dbReference type="ARBA" id="ARBA00006727"/>
    </source>
</evidence>
<sequence length="410" mass="43621">MDPADTPAAVVDGGCKEWLTVFGAFLALFCSFGQLNAFGTFQTWYADHQLSHLSPSTISWIGSLQLFVFFFSGGFVGRLYDEYGPRVLMIPGTIILVSGTMLTSVSHLFYHFLLAQGVYTGIGIALLFYPSVAAVSAHFHRRRGRAVGIAMAGSGVGGLVYPIMFRQFFPQVGFGWGIRISGFIDLVLCGIALCAVTAHQSDQTESKPLFSMKTLKDMKDSRYILLVVASVFISFGLFIPNFYIVDYAAAHGLSSTTSFYVLAVLNAASIPGRLLPPYLSDRLGHYTLIVPCAFLSGVLALALWMCAHTPASILAFAALYGFFSGGFNALIIPCVAEISGSADIGTRVGMLYTSISLSSMAGGPAAGALLRHMGGSYVGVIALSGAVIVVGSFVLVGAKVCIDLRARARV</sequence>
<evidence type="ECO:0000313" key="5">
    <source>
        <dbReference type="EMBL" id="EPS95561.1"/>
    </source>
</evidence>